<dbReference type="CDD" id="cd03483">
    <property type="entry name" value="MutL_Trans_MLH1"/>
    <property type="match status" value="1"/>
</dbReference>
<accession>A0A6I9MS04</accession>
<feature type="compositionally biased region" description="Low complexity" evidence="6">
    <location>
        <begin position="234"/>
        <end position="248"/>
    </location>
</feature>
<dbReference type="GO" id="GO:0140664">
    <property type="term" value="F:ATP-dependent DNA damage sensor activity"/>
    <property type="evidence" value="ECO:0007669"/>
    <property type="project" value="InterPro"/>
</dbReference>
<dbReference type="GeneID" id="104940896"/>
<dbReference type="InterPro" id="IPR036890">
    <property type="entry name" value="HATPase_C_sf"/>
</dbReference>
<feature type="domain" description="DNA mismatch repair protein S5" evidence="7">
    <location>
        <begin position="96"/>
        <end position="215"/>
    </location>
</feature>
<reference evidence="9" key="1">
    <citation type="submission" date="2025-08" db="UniProtKB">
        <authorList>
            <consortium name="RefSeq"/>
        </authorList>
    </citation>
    <scope>IDENTIFICATION</scope>
    <source>
        <tissue evidence="9">Muscle</tissue>
    </source>
</reference>
<evidence type="ECO:0000256" key="3">
    <source>
        <dbReference type="ARBA" id="ARBA00022763"/>
    </source>
</evidence>
<dbReference type="PANTHER" id="PTHR10073">
    <property type="entry name" value="DNA MISMATCH REPAIR PROTEIN MLH, PMS, MUTL"/>
    <property type="match status" value="1"/>
</dbReference>
<dbReference type="GO" id="GO:0030983">
    <property type="term" value="F:mismatched DNA binding"/>
    <property type="evidence" value="ECO:0007669"/>
    <property type="project" value="InterPro"/>
</dbReference>
<keyword evidence="4" id="KW-0234">DNA repair</keyword>
<dbReference type="SUPFAM" id="SSF54211">
    <property type="entry name" value="Ribosomal protein S5 domain 2-like"/>
    <property type="match status" value="1"/>
</dbReference>
<dbReference type="InterPro" id="IPR038973">
    <property type="entry name" value="MutL/Mlh/Pms-like"/>
</dbReference>
<dbReference type="Pfam" id="PF16413">
    <property type="entry name" value="Mlh1_C"/>
    <property type="match status" value="1"/>
</dbReference>
<sequence>MYGFLCRANYSDGKLKGPPKPCAGNQGTQILLEDLFYNVSTRRKALKSPGDEYSRIVEVVSRYAIHNSGKSFSVKKQGETVADVRTLPNASVVDNIRGVFGNAVSRELIEVGCEDQKLAYKMKGHISNANYSMKKCILVLFINHRLVESAALKKAIETIYAAYLPKNTHPFLYLSLEIAPHNVDVNVHPTKHEVHFLHEDSIIESVQKHIESKLLGSNSSRTYFTQTLLPGLSAAGGSEGQSSSGTAESSDRVYAHQMVRTDCRAQKLDAFLQPKEKTAPDPGSPGPSSREAASRSAQPDRTEMEETDDADMLQALTRQEAEEPREGGDQADSVQRKRPRKEQQEVEDLTAAATPKRRAIKLSSIKELRTEITENTHKGLQEMLQNHSFVGCVNPQWTLIQHHTKLYLVNTTKLRSEPQQLTVLLVVGIV</sequence>
<evidence type="ECO:0000256" key="4">
    <source>
        <dbReference type="ARBA" id="ARBA00023204"/>
    </source>
</evidence>
<evidence type="ECO:0000256" key="6">
    <source>
        <dbReference type="SAM" id="MobiDB-lite"/>
    </source>
</evidence>
<dbReference type="InterPro" id="IPR013507">
    <property type="entry name" value="DNA_mismatch_S5_2-like"/>
</dbReference>
<dbReference type="InterPro" id="IPR002099">
    <property type="entry name" value="MutL/Mlh/PMS"/>
</dbReference>
<feature type="compositionally biased region" description="Basic and acidic residues" evidence="6">
    <location>
        <begin position="319"/>
        <end position="328"/>
    </location>
</feature>
<keyword evidence="3" id="KW-0227">DNA damage</keyword>
<dbReference type="FunFam" id="3.30.230.10:FF:000014">
    <property type="entry name" value="DNA mismatch repair protein Mlh1"/>
    <property type="match status" value="1"/>
</dbReference>
<dbReference type="InterPro" id="IPR014721">
    <property type="entry name" value="Ribsml_uS5_D2-typ_fold_subgr"/>
</dbReference>
<feature type="region of interest" description="Disordered" evidence="6">
    <location>
        <begin position="234"/>
        <end position="253"/>
    </location>
</feature>
<dbReference type="OrthoDB" id="10263226at2759"/>
<protein>
    <submittedName>
        <fullName evidence="9">DNA mismatch repair protein Mlh1-like</fullName>
    </submittedName>
</protein>
<dbReference type="NCBIfam" id="TIGR00585">
    <property type="entry name" value="mutl"/>
    <property type="match status" value="1"/>
</dbReference>
<dbReference type="PANTHER" id="PTHR10073:SF12">
    <property type="entry name" value="DNA MISMATCH REPAIR PROTEIN MLH1"/>
    <property type="match status" value="1"/>
</dbReference>
<evidence type="ECO:0000256" key="2">
    <source>
        <dbReference type="ARBA" id="ARBA00006082"/>
    </source>
</evidence>
<dbReference type="InterPro" id="IPR020568">
    <property type="entry name" value="Ribosomal_Su5_D2-typ_SF"/>
</dbReference>
<evidence type="ECO:0000259" key="7">
    <source>
        <dbReference type="SMART" id="SM01340"/>
    </source>
</evidence>
<keyword evidence="8" id="KW-1185">Reference proteome</keyword>
<dbReference type="Gene3D" id="3.30.230.10">
    <property type="match status" value="1"/>
</dbReference>
<dbReference type="Pfam" id="PF01119">
    <property type="entry name" value="DNA_mis_repair"/>
    <property type="match status" value="1"/>
</dbReference>
<dbReference type="GO" id="GO:0005524">
    <property type="term" value="F:ATP binding"/>
    <property type="evidence" value="ECO:0007669"/>
    <property type="project" value="InterPro"/>
</dbReference>
<comment type="similarity">
    <text evidence="2">Belongs to the DNA mismatch repair MutL/HexB family.</text>
</comment>
<dbReference type="Proteomes" id="UP000504611">
    <property type="component" value="Unplaced"/>
</dbReference>
<feature type="region of interest" description="Disordered" evidence="6">
    <location>
        <begin position="273"/>
        <end position="354"/>
    </location>
</feature>
<dbReference type="Gene3D" id="3.30.565.10">
    <property type="entry name" value="Histidine kinase-like ATPase, C-terminal domain"/>
    <property type="match status" value="1"/>
</dbReference>
<name>A0A6I9MS04_9TELE</name>
<dbReference type="KEGG" id="ncc:104940896"/>
<dbReference type="GO" id="GO:0032389">
    <property type="term" value="C:MutLalpha complex"/>
    <property type="evidence" value="ECO:0007669"/>
    <property type="project" value="TreeGrafter"/>
</dbReference>
<keyword evidence="5" id="KW-0539">Nucleus</keyword>
<organism evidence="8 9">
    <name type="scientific">Notothenia coriiceps</name>
    <name type="common">black rockcod</name>
    <dbReference type="NCBI Taxonomy" id="8208"/>
    <lineage>
        <taxon>Eukaryota</taxon>
        <taxon>Metazoa</taxon>
        <taxon>Chordata</taxon>
        <taxon>Craniata</taxon>
        <taxon>Vertebrata</taxon>
        <taxon>Euteleostomi</taxon>
        <taxon>Actinopterygii</taxon>
        <taxon>Neopterygii</taxon>
        <taxon>Teleostei</taxon>
        <taxon>Neoteleostei</taxon>
        <taxon>Acanthomorphata</taxon>
        <taxon>Eupercaria</taxon>
        <taxon>Perciformes</taxon>
        <taxon>Notothenioidei</taxon>
        <taxon>Nototheniidae</taxon>
        <taxon>Notothenia</taxon>
    </lineage>
</organism>
<dbReference type="SUPFAM" id="SSF55874">
    <property type="entry name" value="ATPase domain of HSP90 chaperone/DNA topoisomerase II/histidine kinase"/>
    <property type="match status" value="1"/>
</dbReference>
<evidence type="ECO:0000256" key="5">
    <source>
        <dbReference type="ARBA" id="ARBA00023242"/>
    </source>
</evidence>
<dbReference type="RefSeq" id="XP_010764210.1">
    <property type="nucleotide sequence ID" value="XM_010765908.1"/>
</dbReference>
<dbReference type="GO" id="GO:0016887">
    <property type="term" value="F:ATP hydrolysis activity"/>
    <property type="evidence" value="ECO:0007669"/>
    <property type="project" value="InterPro"/>
</dbReference>
<comment type="subcellular location">
    <subcellularLocation>
        <location evidence="1">Nucleus</location>
    </subcellularLocation>
</comment>
<evidence type="ECO:0000313" key="8">
    <source>
        <dbReference type="Proteomes" id="UP000504611"/>
    </source>
</evidence>
<dbReference type="SMART" id="SM01340">
    <property type="entry name" value="DNA_mis_repair"/>
    <property type="match status" value="1"/>
</dbReference>
<proteinExistence type="inferred from homology"/>
<dbReference type="InterPro" id="IPR032189">
    <property type="entry name" value="Mlh1_C"/>
</dbReference>
<dbReference type="GO" id="GO:0006298">
    <property type="term" value="P:mismatch repair"/>
    <property type="evidence" value="ECO:0007669"/>
    <property type="project" value="InterPro"/>
</dbReference>
<dbReference type="AlphaFoldDB" id="A0A6I9MS04"/>
<evidence type="ECO:0000313" key="9">
    <source>
        <dbReference type="RefSeq" id="XP_010764210.1"/>
    </source>
</evidence>
<gene>
    <name evidence="9" type="primary">LOC104940896</name>
</gene>
<evidence type="ECO:0000256" key="1">
    <source>
        <dbReference type="ARBA" id="ARBA00004123"/>
    </source>
</evidence>